<comment type="catalytic activity">
    <reaction evidence="15">
        <text>a di-trans,poly-cis-dolichyl beta-D-mannosyl phosphate + L-seryl-[protein] = 3-O-(alpha-D-mannosyl)-L-seryl-[protein] + a di-trans,poly-cis-dolichyl phosphate + H(+)</text>
        <dbReference type="Rhea" id="RHEA:17377"/>
        <dbReference type="Rhea" id="RHEA-COMP:9863"/>
        <dbReference type="Rhea" id="RHEA-COMP:13546"/>
        <dbReference type="Rhea" id="RHEA-COMP:19498"/>
        <dbReference type="Rhea" id="RHEA-COMP:19501"/>
        <dbReference type="ChEBI" id="CHEBI:15378"/>
        <dbReference type="ChEBI" id="CHEBI:29999"/>
        <dbReference type="ChEBI" id="CHEBI:57683"/>
        <dbReference type="ChEBI" id="CHEBI:58211"/>
        <dbReference type="ChEBI" id="CHEBI:137321"/>
        <dbReference type="EC" id="2.4.1.109"/>
    </reaction>
</comment>
<dbReference type="STRING" id="6832.A0A553NNA7"/>
<keyword evidence="10 16" id="KW-0802">TPR repeat</keyword>
<evidence type="ECO:0000256" key="14">
    <source>
        <dbReference type="ARBA" id="ARBA00045085"/>
    </source>
</evidence>
<keyword evidence="9" id="KW-0677">Repeat</keyword>
<dbReference type="GO" id="GO:0005783">
    <property type="term" value="C:endoplasmic reticulum"/>
    <property type="evidence" value="ECO:0007669"/>
    <property type="project" value="UniProtKB-SubCell"/>
</dbReference>
<feature type="repeat" description="TPR" evidence="16">
    <location>
        <begin position="452"/>
        <end position="485"/>
    </location>
</feature>
<evidence type="ECO:0000256" key="8">
    <source>
        <dbReference type="ARBA" id="ARBA00022692"/>
    </source>
</evidence>
<dbReference type="Gene3D" id="1.25.40.10">
    <property type="entry name" value="Tetratricopeptide repeat domain"/>
    <property type="match status" value="1"/>
</dbReference>
<feature type="transmembrane region" description="Helical" evidence="17">
    <location>
        <begin position="382"/>
        <end position="403"/>
    </location>
</feature>
<organism evidence="19 20">
    <name type="scientific">Tigriopus californicus</name>
    <name type="common">Marine copepod</name>
    <dbReference type="NCBI Taxonomy" id="6832"/>
    <lineage>
        <taxon>Eukaryota</taxon>
        <taxon>Metazoa</taxon>
        <taxon>Ecdysozoa</taxon>
        <taxon>Arthropoda</taxon>
        <taxon>Crustacea</taxon>
        <taxon>Multicrustacea</taxon>
        <taxon>Hexanauplia</taxon>
        <taxon>Copepoda</taxon>
        <taxon>Harpacticoida</taxon>
        <taxon>Harpacticidae</taxon>
        <taxon>Tigriopus</taxon>
    </lineage>
</organism>
<evidence type="ECO:0000256" key="7">
    <source>
        <dbReference type="ARBA" id="ARBA00022679"/>
    </source>
</evidence>
<dbReference type="EMBL" id="VCGU01000011">
    <property type="protein sequence ID" value="TRY66933.1"/>
    <property type="molecule type" value="Genomic_DNA"/>
</dbReference>
<evidence type="ECO:0000256" key="4">
    <source>
        <dbReference type="ARBA" id="ARBA00004922"/>
    </source>
</evidence>
<feature type="transmembrane region" description="Helical" evidence="17">
    <location>
        <begin position="325"/>
        <end position="345"/>
    </location>
</feature>
<dbReference type="GO" id="GO:0004169">
    <property type="term" value="F:dolichyl-phosphate-mannose-protein mannosyltransferase activity"/>
    <property type="evidence" value="ECO:0007669"/>
    <property type="project" value="UniProtKB-EC"/>
</dbReference>
<keyword evidence="8 17" id="KW-0812">Transmembrane</keyword>
<evidence type="ECO:0000256" key="16">
    <source>
        <dbReference type="PROSITE-ProRule" id="PRU00339"/>
    </source>
</evidence>
<dbReference type="InterPro" id="IPR011990">
    <property type="entry name" value="TPR-like_helical_dom_sf"/>
</dbReference>
<protein>
    <recommendedName>
        <fullName evidence="6">dolichyl-phosphate-mannose--protein mannosyltransferase</fullName>
        <ecNumber evidence="6">2.4.1.109</ecNumber>
    </recommendedName>
</protein>
<evidence type="ECO:0000259" key="18">
    <source>
        <dbReference type="Pfam" id="PF08409"/>
    </source>
</evidence>
<dbReference type="InterPro" id="IPR019734">
    <property type="entry name" value="TPR_rpt"/>
</dbReference>
<feature type="transmembrane region" description="Helical" evidence="17">
    <location>
        <begin position="12"/>
        <end position="29"/>
    </location>
</feature>
<reference evidence="19 20" key="1">
    <citation type="journal article" date="2018" name="Nat. Ecol. Evol.">
        <title>Genomic signatures of mitonuclear coevolution across populations of Tigriopus californicus.</title>
        <authorList>
            <person name="Barreto F.S."/>
            <person name="Watson E.T."/>
            <person name="Lima T.G."/>
            <person name="Willett C.S."/>
            <person name="Edmands S."/>
            <person name="Li W."/>
            <person name="Burton R.S."/>
        </authorList>
    </citation>
    <scope>NUCLEOTIDE SEQUENCE [LARGE SCALE GENOMIC DNA]</scope>
    <source>
        <strain evidence="19 20">San Diego</strain>
    </source>
</reference>
<dbReference type="EC" id="2.4.1.109" evidence="6"/>
<keyword evidence="11" id="KW-0256">Endoplasmic reticulum</keyword>
<evidence type="ECO:0000256" key="12">
    <source>
        <dbReference type="ARBA" id="ARBA00022989"/>
    </source>
</evidence>
<proteinExistence type="inferred from homology"/>
<dbReference type="SUPFAM" id="SSF48452">
    <property type="entry name" value="TPR-like"/>
    <property type="match status" value="1"/>
</dbReference>
<comment type="similarity">
    <text evidence="5">Belongs to the TMTC family.</text>
</comment>
<dbReference type="InterPro" id="IPR013618">
    <property type="entry name" value="TMTC_DUF1736"/>
</dbReference>
<evidence type="ECO:0000256" key="11">
    <source>
        <dbReference type="ARBA" id="ARBA00022824"/>
    </source>
</evidence>
<comment type="caution">
    <text evidence="19">The sequence shown here is derived from an EMBL/GenBank/DDBJ whole genome shotgun (WGS) entry which is preliminary data.</text>
</comment>
<sequence length="567" mass="63824">MAKNFSSPPSVPWGVALILIGVCVVTYWNCLTCDFVFDDVSAIKENRDLRPYSPLMNIFRHDFWGTPMDKEQSHKSYRPICVLSFRLNYLIHALQPMGYHLVNLILHAVVCVLYYRLSRVFVGSKVSLIASILFAVHPVHTEAVTGVVGRAELLSSIFFILAILSYRESVAGGWIAQCKFVIYVSLAMFSKEQGITVLGVCFAYEVFMVQGFDFENPKQILQDALKSRRGHQIYAWRGLTIRTMLLTTTGLALLTARFYVMGSTLPIFTNFDNPASYEEAPIKHMTLSYLIAVNTWLLLSPVDLCCDWTMGTIPLIKSFGDYRNLATLVTFVTLGHLGLVGLFSANRKHRNAILMGMSLLALPFLPASNLFFPVGFVVAERILYIPSMGFCLLVAQGYHLLYLSFPSQKTLLNVGLSCLLLTHGVKSFLRNYDWSDETSVFVSGLKVNRNNAKLFNNVGHALEGQKDYPRALTYFLAATKVQPDDIGAHINVGRTWNNLNEYQRAEDSYLLAKSLLPKARPGQRYQTRIAPQHLSVFLNLANLISKDNTRLEEADTLYKQAISMRSE</sequence>
<dbReference type="PANTHER" id="PTHR44395:SF1">
    <property type="entry name" value="PROTEIN O-MANNOSYL-TRANSFERASE TMTC3"/>
    <property type="match status" value="1"/>
</dbReference>
<accession>A0A553NNA7</accession>
<dbReference type="AlphaFoldDB" id="A0A553NNA7"/>
<evidence type="ECO:0000256" key="5">
    <source>
        <dbReference type="ARBA" id="ARBA00007882"/>
    </source>
</evidence>
<evidence type="ECO:0000256" key="10">
    <source>
        <dbReference type="ARBA" id="ARBA00022803"/>
    </source>
</evidence>
<name>A0A553NNA7_TIGCA</name>
<comment type="pathway">
    <text evidence="4">Protein modification; protein glycosylation.</text>
</comment>
<dbReference type="PANTHER" id="PTHR44395">
    <property type="match status" value="1"/>
</dbReference>
<evidence type="ECO:0000313" key="20">
    <source>
        <dbReference type="Proteomes" id="UP000318571"/>
    </source>
</evidence>
<dbReference type="PROSITE" id="PS50005">
    <property type="entry name" value="TPR"/>
    <property type="match status" value="1"/>
</dbReference>
<feature type="transmembrane region" description="Helical" evidence="17">
    <location>
        <begin position="352"/>
        <end position="376"/>
    </location>
</feature>
<gene>
    <name evidence="19" type="ORF">TCAL_07658</name>
</gene>
<evidence type="ECO:0000256" key="13">
    <source>
        <dbReference type="ARBA" id="ARBA00023136"/>
    </source>
</evidence>
<evidence type="ECO:0000256" key="3">
    <source>
        <dbReference type="ARBA" id="ARBA00004240"/>
    </source>
</evidence>
<evidence type="ECO:0000256" key="6">
    <source>
        <dbReference type="ARBA" id="ARBA00012839"/>
    </source>
</evidence>
<evidence type="ECO:0000256" key="9">
    <source>
        <dbReference type="ARBA" id="ARBA00022737"/>
    </source>
</evidence>
<feature type="domain" description="DUF1736" evidence="18">
    <location>
        <begin position="263"/>
        <end position="334"/>
    </location>
</feature>
<evidence type="ECO:0000256" key="17">
    <source>
        <dbReference type="SAM" id="Phobius"/>
    </source>
</evidence>
<keyword evidence="20" id="KW-1185">Reference proteome</keyword>
<dbReference type="SMART" id="SM00028">
    <property type="entry name" value="TPR"/>
    <property type="match status" value="2"/>
</dbReference>
<keyword evidence="7" id="KW-0808">Transferase</keyword>
<comment type="subcellular location">
    <subcellularLocation>
        <location evidence="3">Endoplasmic reticulum</location>
    </subcellularLocation>
    <subcellularLocation>
        <location evidence="2">Membrane</location>
        <topology evidence="2">Multi-pass membrane protein</topology>
    </subcellularLocation>
</comment>
<evidence type="ECO:0000256" key="15">
    <source>
        <dbReference type="ARBA" id="ARBA00045102"/>
    </source>
</evidence>
<evidence type="ECO:0000313" key="19">
    <source>
        <dbReference type="EMBL" id="TRY66933.1"/>
    </source>
</evidence>
<keyword evidence="12 17" id="KW-1133">Transmembrane helix</keyword>
<evidence type="ECO:0000256" key="2">
    <source>
        <dbReference type="ARBA" id="ARBA00004141"/>
    </source>
</evidence>
<dbReference type="Proteomes" id="UP000318571">
    <property type="component" value="Chromosome 4"/>
</dbReference>
<comment type="catalytic activity">
    <reaction evidence="14">
        <text>a di-trans,poly-cis-dolichyl beta-D-mannosyl phosphate + L-threonyl-[protein] = 3-O-(alpha-D-mannosyl)-L-threonyl-[protein] + a di-trans,poly-cis-dolichyl phosphate + H(+)</text>
        <dbReference type="Rhea" id="RHEA:53396"/>
        <dbReference type="Rhea" id="RHEA-COMP:11060"/>
        <dbReference type="Rhea" id="RHEA-COMP:13547"/>
        <dbReference type="Rhea" id="RHEA-COMP:19498"/>
        <dbReference type="Rhea" id="RHEA-COMP:19501"/>
        <dbReference type="ChEBI" id="CHEBI:15378"/>
        <dbReference type="ChEBI" id="CHEBI:30013"/>
        <dbReference type="ChEBI" id="CHEBI:57683"/>
        <dbReference type="ChEBI" id="CHEBI:58211"/>
        <dbReference type="ChEBI" id="CHEBI:137323"/>
        <dbReference type="EC" id="2.4.1.109"/>
    </reaction>
</comment>
<dbReference type="GO" id="GO:0016020">
    <property type="term" value="C:membrane"/>
    <property type="evidence" value="ECO:0007669"/>
    <property type="project" value="UniProtKB-SubCell"/>
</dbReference>
<dbReference type="OMA" id="PCACCAV"/>
<dbReference type="UniPathway" id="UPA00378"/>
<keyword evidence="13 17" id="KW-0472">Membrane</keyword>
<dbReference type="Pfam" id="PF08409">
    <property type="entry name" value="TMTC_DUF1736"/>
    <property type="match status" value="1"/>
</dbReference>
<comment type="function">
    <text evidence="1">Transfers mannosyl residues to the hydroxyl group of serine or threonine residues.</text>
</comment>
<evidence type="ECO:0000256" key="1">
    <source>
        <dbReference type="ARBA" id="ARBA00003582"/>
    </source>
</evidence>
<feature type="transmembrane region" description="Helical" evidence="17">
    <location>
        <begin position="234"/>
        <end position="260"/>
    </location>
</feature>